<evidence type="ECO:0000256" key="2">
    <source>
        <dbReference type="SAM" id="MobiDB-lite"/>
    </source>
</evidence>
<sequence>MITGADTIEVSYQSSENVLDELKPVVEQAKAESDVLRNIYDKILITSKKKLRSFVKTFDRSNDMTRPIIRYIKDKANAFIEEKHDEIPFGEVARIASEIINQMEKLKKSKNVKSEAKLVRDALDNLSALSRLPFFGNFLKGDTLIQSPQKTLERLTTIAAKSLLPDLLRIKMNSKNKKNFQRWTRVASVLNYYLQLKTKRELSKKKLPRQIRNELKALERFAKEARNNLRRLEKSKGKKRVKALNTLKKDIDNLETFLQKNAAPTTTAPDIGRTTAQPDGGQTTAQSGGSSTTVQSGDAQTTTESGGGQTTAQPGGGQTTAQSGDGQTTAQSGDGQTTAQSGDGQTTAQSGDGQTTAQSGDGQTTAQSGDGQTTAQSGDGQTTAQSGDGQTTSPSGEEIDPTTGLNLPDDLPTLDEFSKFKSFEFTKELALTDDCSVSLSSDGCIISTIPNPDDCLTVTVIIEKVLNTISGITEALQIGSVGGNPIDLSDLVVKYFEVNVCDETVTLSVALFADRKITIIPSALSVTNIEIDLTILIPTKSISVSFSATWDLGGVAFTIQASYDSGEYEIIARPLSSDLSLAKLLGSVTNAVVPGDSTSASSLFNELKLNDITISDVSLVAKFTDSGIGVQFSFTATVSGLGSTAIMLNFNRLREGGDYDNGFSLAALLKDLTLASIIQHIANYDISSVPLIGSLEFPEVALIGASKDIPMLIVDYNSESDVMSLLPSVAKGVTILFSARLDGNSDPMNFMVTYTPPRSIGFKILPGPQVDIESILNTLLDSINIQLPPGFPLASFLNQGLSNMNFNGEVNELSFPVVIEDDITIVENVFEIEEPQVEFVIGLGKPKTLSFVASGTWMIRDYPIELTISKPPGGSEFLASACSDRPLQVGKVMAKLASSFLPDFVADAFETFSIDDPCIEVLIGKNFGMRVSGTAVIGSFDASKVEVLGGKVDGAMLMALGVVLEKTKLSSVIDKLTNGEIDISSMPGSRIFDESSIGFVTSTHEIPSIGRSDLKFRLAMLDDTNILDGVSLVAQIKLPQDCSGDIVCGVFKKFFGADFSLIIKGRLAINDLLLEVTIPTEITIAEGFTLSGLGFRVIVRPPMIEVALVASLVIDDPALSFSGAIGFSTTGGATLEMAMVGCWVKPFTIPILTICDLYIKIGITPEPTLISELHLGGRGQIGMIGNPKARLFNASLFIGLNKIVPSESYFMGEISSLTIPDVLAAFAYFPSLPKALEEIGFPDGLAISYSQFGKMLPNGVNIPSGFRFNGTLQILDFRVSSTMRLDINGIYILVMVDRFNIGNDLISIDGDGKYGPELLVDVGWNPPRAKIDIMGRVCVLKICASVNITIDSRGIYFEIGGSFLSLFEAQLTITANYASLATAKFSVAGYFKQTLLENLKNKVTGAISDLSKEATAAFDAAKRELDSAKGELKDAADDLREKKSDVDRIQNSINSKAEEIGNQKAKVDVLERKWKESVEKARREVGKLDAAKKEITNLQNKIKNGESVCPSGCRRRRKRDISHDRRSILNGHFMKASLRDVRLDGKTSKSFLNPSRKRVIKVVLANGMITRDKRFLLDNIEEGRETVEDGIEIGKEKTREAAEDVRETAEDAKEITKEKAREVAERTREAAEKTKGLQHVQRRTLQEIRVWRLSKH</sequence>
<accession>A0A8S4PWR2</accession>
<dbReference type="Gene3D" id="1.10.287.620">
    <property type="entry name" value="Helix Hairpins"/>
    <property type="match status" value="1"/>
</dbReference>
<evidence type="ECO:0000313" key="4">
    <source>
        <dbReference type="Proteomes" id="UP000749559"/>
    </source>
</evidence>
<name>A0A8S4PWR2_OWEFU</name>
<keyword evidence="4" id="KW-1185">Reference proteome</keyword>
<dbReference type="Proteomes" id="UP000749559">
    <property type="component" value="Unassembled WGS sequence"/>
</dbReference>
<evidence type="ECO:0000313" key="3">
    <source>
        <dbReference type="EMBL" id="CAH1798338.1"/>
    </source>
</evidence>
<dbReference type="OrthoDB" id="10247327at2759"/>
<comment type="caution">
    <text evidence="3">The sequence shown here is derived from an EMBL/GenBank/DDBJ whole genome shotgun (WGS) entry which is preliminary data.</text>
</comment>
<feature type="compositionally biased region" description="Low complexity" evidence="2">
    <location>
        <begin position="280"/>
        <end position="304"/>
    </location>
</feature>
<feature type="region of interest" description="Disordered" evidence="2">
    <location>
        <begin position="1597"/>
        <end position="1618"/>
    </location>
</feature>
<feature type="compositionally biased region" description="Polar residues" evidence="2">
    <location>
        <begin position="325"/>
        <end position="395"/>
    </location>
</feature>
<protein>
    <submittedName>
        <fullName evidence="3">Uncharacterized protein</fullName>
    </submittedName>
</protein>
<feature type="coiled-coil region" evidence="1">
    <location>
        <begin position="215"/>
        <end position="242"/>
    </location>
</feature>
<keyword evidence="1" id="KW-0175">Coiled coil</keyword>
<feature type="region of interest" description="Disordered" evidence="2">
    <location>
        <begin position="261"/>
        <end position="410"/>
    </location>
</feature>
<feature type="compositionally biased region" description="Gly residues" evidence="2">
    <location>
        <begin position="305"/>
        <end position="318"/>
    </location>
</feature>
<evidence type="ECO:0000256" key="1">
    <source>
        <dbReference type="SAM" id="Coils"/>
    </source>
</evidence>
<organism evidence="3 4">
    <name type="scientific">Owenia fusiformis</name>
    <name type="common">Polychaete worm</name>
    <dbReference type="NCBI Taxonomy" id="6347"/>
    <lineage>
        <taxon>Eukaryota</taxon>
        <taxon>Metazoa</taxon>
        <taxon>Spiralia</taxon>
        <taxon>Lophotrochozoa</taxon>
        <taxon>Annelida</taxon>
        <taxon>Polychaeta</taxon>
        <taxon>Sedentaria</taxon>
        <taxon>Canalipalpata</taxon>
        <taxon>Sabellida</taxon>
        <taxon>Oweniida</taxon>
        <taxon>Oweniidae</taxon>
        <taxon>Owenia</taxon>
    </lineage>
</organism>
<gene>
    <name evidence="3" type="ORF">OFUS_LOCUS22491</name>
</gene>
<dbReference type="EMBL" id="CAIIXF020000011">
    <property type="protein sequence ID" value="CAH1798338.1"/>
    <property type="molecule type" value="Genomic_DNA"/>
</dbReference>
<proteinExistence type="predicted"/>
<feature type="coiled-coil region" evidence="1">
    <location>
        <begin position="1411"/>
        <end position="1508"/>
    </location>
</feature>
<reference evidence="3" key="1">
    <citation type="submission" date="2022-03" db="EMBL/GenBank/DDBJ databases">
        <authorList>
            <person name="Martin C."/>
        </authorList>
    </citation>
    <scope>NUCLEOTIDE SEQUENCE</scope>
</reference>